<organism evidence="2 3">
    <name type="scientific">Pleurodeles waltl</name>
    <name type="common">Iberian ribbed newt</name>
    <dbReference type="NCBI Taxonomy" id="8319"/>
    <lineage>
        <taxon>Eukaryota</taxon>
        <taxon>Metazoa</taxon>
        <taxon>Chordata</taxon>
        <taxon>Craniata</taxon>
        <taxon>Vertebrata</taxon>
        <taxon>Euteleostomi</taxon>
        <taxon>Amphibia</taxon>
        <taxon>Batrachia</taxon>
        <taxon>Caudata</taxon>
        <taxon>Salamandroidea</taxon>
        <taxon>Salamandridae</taxon>
        <taxon>Pleurodelinae</taxon>
        <taxon>Pleurodeles</taxon>
    </lineage>
</organism>
<proteinExistence type="predicted"/>
<sequence length="121" mass="13400">MPPERSPATSRFTCTTNSAFSVLSLPVPGHRPDNGPRSARHRARVPRARRPPLIVVKRNLQQSLLGPRVNPCLLLGLAYIVYTCNLPGPAVMSSYIHHHQTQPTAELAAFLVEPWLFHACC</sequence>
<gene>
    <name evidence="2" type="ORF">NDU88_007367</name>
</gene>
<evidence type="ECO:0000313" key="3">
    <source>
        <dbReference type="Proteomes" id="UP001066276"/>
    </source>
</evidence>
<feature type="region of interest" description="Disordered" evidence="1">
    <location>
        <begin position="25"/>
        <end position="46"/>
    </location>
</feature>
<dbReference type="Proteomes" id="UP001066276">
    <property type="component" value="Chromosome 3_2"/>
</dbReference>
<evidence type="ECO:0000256" key="1">
    <source>
        <dbReference type="SAM" id="MobiDB-lite"/>
    </source>
</evidence>
<evidence type="ECO:0000313" key="2">
    <source>
        <dbReference type="EMBL" id="KAJ1182173.1"/>
    </source>
</evidence>
<dbReference type="AlphaFoldDB" id="A0AAV7U091"/>
<name>A0AAV7U091_PLEWA</name>
<comment type="caution">
    <text evidence="2">The sequence shown here is derived from an EMBL/GenBank/DDBJ whole genome shotgun (WGS) entry which is preliminary data.</text>
</comment>
<keyword evidence="3" id="KW-1185">Reference proteome</keyword>
<protein>
    <submittedName>
        <fullName evidence="2">Uncharacterized protein</fullName>
    </submittedName>
</protein>
<reference evidence="2" key="1">
    <citation type="journal article" date="2022" name="bioRxiv">
        <title>Sequencing and chromosome-scale assembly of the giantPleurodeles waltlgenome.</title>
        <authorList>
            <person name="Brown T."/>
            <person name="Elewa A."/>
            <person name="Iarovenko S."/>
            <person name="Subramanian E."/>
            <person name="Araus A.J."/>
            <person name="Petzold A."/>
            <person name="Susuki M."/>
            <person name="Suzuki K.-i.T."/>
            <person name="Hayashi T."/>
            <person name="Toyoda A."/>
            <person name="Oliveira C."/>
            <person name="Osipova E."/>
            <person name="Leigh N.D."/>
            <person name="Simon A."/>
            <person name="Yun M.H."/>
        </authorList>
    </citation>
    <scope>NUCLEOTIDE SEQUENCE</scope>
    <source>
        <strain evidence="2">20211129_DDA</strain>
        <tissue evidence="2">Liver</tissue>
    </source>
</reference>
<accession>A0AAV7U091</accession>
<dbReference type="EMBL" id="JANPWB010000006">
    <property type="protein sequence ID" value="KAJ1182173.1"/>
    <property type="molecule type" value="Genomic_DNA"/>
</dbReference>